<protein>
    <submittedName>
        <fullName evidence="1">Uncharacterized protein</fullName>
    </submittedName>
</protein>
<evidence type="ECO:0000313" key="2">
    <source>
        <dbReference type="Proteomes" id="UP000828251"/>
    </source>
</evidence>
<sequence length="241" mass="27043">MFHHYLIYLNLNGWRPIDDNNGEDTMAVLPTDQESGTNHLMIIVDVDNRLVGNAGTIRVVEENSGESTSLPLEIDEYMDIRSFMKNVQGGPSVREFHRKKRKHRVETSGDVASTITVPPVVSSLPVYLLRERLPTEDTFGKFPYCPTEMGEQWRDSSLEEAKKHVCPSASSNCMRKPSLKELILSLQVALAEAGMVSVGLAEGIGEEEVKKIETKNAYQSTMGALERARKLHKQLDEEIKN</sequence>
<accession>A0A9D3UMN5</accession>
<keyword evidence="2" id="KW-1185">Reference proteome</keyword>
<dbReference type="EMBL" id="JAIQCV010000011">
    <property type="protein sequence ID" value="KAH1048088.1"/>
    <property type="molecule type" value="Genomic_DNA"/>
</dbReference>
<dbReference type="Proteomes" id="UP000828251">
    <property type="component" value="Unassembled WGS sequence"/>
</dbReference>
<dbReference type="AlphaFoldDB" id="A0A9D3UMN5"/>
<reference evidence="1 2" key="1">
    <citation type="journal article" date="2021" name="Plant Biotechnol. J.">
        <title>Multi-omics assisted identification of the key and species-specific regulatory components of drought-tolerant mechanisms in Gossypium stocksii.</title>
        <authorList>
            <person name="Yu D."/>
            <person name="Ke L."/>
            <person name="Zhang D."/>
            <person name="Wu Y."/>
            <person name="Sun Y."/>
            <person name="Mei J."/>
            <person name="Sun J."/>
            <person name="Sun Y."/>
        </authorList>
    </citation>
    <scope>NUCLEOTIDE SEQUENCE [LARGE SCALE GENOMIC DNA]</scope>
    <source>
        <strain evidence="2">cv. E1</strain>
        <tissue evidence="1">Leaf</tissue>
    </source>
</reference>
<organism evidence="1 2">
    <name type="scientific">Gossypium stocksii</name>
    <dbReference type="NCBI Taxonomy" id="47602"/>
    <lineage>
        <taxon>Eukaryota</taxon>
        <taxon>Viridiplantae</taxon>
        <taxon>Streptophyta</taxon>
        <taxon>Embryophyta</taxon>
        <taxon>Tracheophyta</taxon>
        <taxon>Spermatophyta</taxon>
        <taxon>Magnoliopsida</taxon>
        <taxon>eudicotyledons</taxon>
        <taxon>Gunneridae</taxon>
        <taxon>Pentapetalae</taxon>
        <taxon>rosids</taxon>
        <taxon>malvids</taxon>
        <taxon>Malvales</taxon>
        <taxon>Malvaceae</taxon>
        <taxon>Malvoideae</taxon>
        <taxon>Gossypium</taxon>
    </lineage>
</organism>
<evidence type="ECO:0000313" key="1">
    <source>
        <dbReference type="EMBL" id="KAH1048088.1"/>
    </source>
</evidence>
<gene>
    <name evidence="1" type="ORF">J1N35_038872</name>
</gene>
<proteinExistence type="predicted"/>
<name>A0A9D3UMN5_9ROSI</name>
<comment type="caution">
    <text evidence="1">The sequence shown here is derived from an EMBL/GenBank/DDBJ whole genome shotgun (WGS) entry which is preliminary data.</text>
</comment>